<sequence>MNAILHVDRTGIPCQDGSPTWSPRDLEQHPDALRDEAGGIRQAGPRTHRRFQGLSDFYQAPDAKSLFASTTPGRDAADRFGDKVATMADALRTHSAESADRPAVGAVAKPGDQAVTYFGFATEVGLGTPTHSTTAPALTLRTSSE</sequence>
<dbReference type="Proteomes" id="UP000591537">
    <property type="component" value="Unassembled WGS sequence"/>
</dbReference>
<comment type="caution">
    <text evidence="2">The sequence shown here is derived from an EMBL/GenBank/DDBJ whole genome shotgun (WGS) entry which is preliminary data.</text>
</comment>
<protein>
    <submittedName>
        <fullName evidence="2">Uncharacterized protein</fullName>
    </submittedName>
</protein>
<feature type="compositionally biased region" description="Polar residues" evidence="1">
    <location>
        <begin position="129"/>
        <end position="145"/>
    </location>
</feature>
<organism evidence="2 3">
    <name type="scientific">Streptomyces paradoxus</name>
    <dbReference type="NCBI Taxonomy" id="66375"/>
    <lineage>
        <taxon>Bacteria</taxon>
        <taxon>Bacillati</taxon>
        <taxon>Actinomycetota</taxon>
        <taxon>Actinomycetes</taxon>
        <taxon>Kitasatosporales</taxon>
        <taxon>Streptomycetaceae</taxon>
        <taxon>Streptomyces</taxon>
    </lineage>
</organism>
<gene>
    <name evidence="2" type="ORF">HNR57_000991</name>
</gene>
<evidence type="ECO:0000313" key="3">
    <source>
        <dbReference type="Proteomes" id="UP000591537"/>
    </source>
</evidence>
<evidence type="ECO:0000313" key="2">
    <source>
        <dbReference type="EMBL" id="MBB6075107.1"/>
    </source>
</evidence>
<proteinExistence type="predicted"/>
<name>A0A7W9T8V3_9ACTN</name>
<reference evidence="2 3" key="1">
    <citation type="submission" date="2020-08" db="EMBL/GenBank/DDBJ databases">
        <title>Genomic Encyclopedia of Type Strains, Phase IV (KMG-IV): sequencing the most valuable type-strain genomes for metagenomic binning, comparative biology and taxonomic classification.</title>
        <authorList>
            <person name="Goeker M."/>
        </authorList>
    </citation>
    <scope>NUCLEOTIDE SEQUENCE [LARGE SCALE GENOMIC DNA]</scope>
    <source>
        <strain evidence="2 3">DSM 43350</strain>
    </source>
</reference>
<accession>A0A7W9T8V3</accession>
<keyword evidence="3" id="KW-1185">Reference proteome</keyword>
<feature type="region of interest" description="Disordered" evidence="1">
    <location>
        <begin position="1"/>
        <end position="27"/>
    </location>
</feature>
<dbReference type="EMBL" id="JACHGV010000001">
    <property type="protein sequence ID" value="MBB6075107.1"/>
    <property type="molecule type" value="Genomic_DNA"/>
</dbReference>
<evidence type="ECO:0000256" key="1">
    <source>
        <dbReference type="SAM" id="MobiDB-lite"/>
    </source>
</evidence>
<dbReference type="AlphaFoldDB" id="A0A7W9T8V3"/>
<feature type="region of interest" description="Disordered" evidence="1">
    <location>
        <begin position="126"/>
        <end position="145"/>
    </location>
</feature>